<evidence type="ECO:0000256" key="3">
    <source>
        <dbReference type="ARBA" id="ARBA00022531"/>
    </source>
</evidence>
<gene>
    <name evidence="7" type="ORF">WJX75_006654</name>
</gene>
<dbReference type="Proteomes" id="UP001491310">
    <property type="component" value="Unassembled WGS sequence"/>
</dbReference>
<keyword evidence="3 6" id="KW-0602">Photosynthesis</keyword>
<dbReference type="EMBL" id="JALJOT010000018">
    <property type="protein sequence ID" value="KAK9901326.1"/>
    <property type="molecule type" value="Genomic_DNA"/>
</dbReference>
<evidence type="ECO:0000256" key="2">
    <source>
        <dbReference type="ARBA" id="ARBA00022528"/>
    </source>
</evidence>
<keyword evidence="1 6" id="KW-0148">Chlorophyll</keyword>
<proteinExistence type="inferred from homology"/>
<keyword evidence="4 6" id="KW-0934">Plastid</keyword>
<name>A0ABR2YB13_9CHLO</name>
<evidence type="ECO:0000313" key="7">
    <source>
        <dbReference type="EMBL" id="KAK9901326.1"/>
    </source>
</evidence>
<organism evidence="7 8">
    <name type="scientific">Coccomyxa subellipsoidea</name>
    <dbReference type="NCBI Taxonomy" id="248742"/>
    <lineage>
        <taxon>Eukaryota</taxon>
        <taxon>Viridiplantae</taxon>
        <taxon>Chlorophyta</taxon>
        <taxon>core chlorophytes</taxon>
        <taxon>Trebouxiophyceae</taxon>
        <taxon>Trebouxiophyceae incertae sedis</taxon>
        <taxon>Coccomyxaceae</taxon>
        <taxon>Coccomyxa</taxon>
    </lineage>
</organism>
<dbReference type="SUPFAM" id="SSF103511">
    <property type="entry name" value="Chlorophyll a-b binding protein"/>
    <property type="match status" value="1"/>
</dbReference>
<keyword evidence="8" id="KW-1185">Reference proteome</keyword>
<evidence type="ECO:0000313" key="8">
    <source>
        <dbReference type="Proteomes" id="UP001491310"/>
    </source>
</evidence>
<dbReference type="Gene3D" id="1.10.3460.10">
    <property type="entry name" value="Chlorophyll a/b binding protein domain"/>
    <property type="match status" value="1"/>
</dbReference>
<dbReference type="InterPro" id="IPR001344">
    <property type="entry name" value="Chloro_AB-bd_pln"/>
</dbReference>
<comment type="caution">
    <text evidence="7">The sequence shown here is derived from an EMBL/GenBank/DDBJ whole genome shotgun (WGS) entry which is preliminary data.</text>
</comment>
<evidence type="ECO:0000256" key="5">
    <source>
        <dbReference type="ARBA" id="ARBA00022991"/>
    </source>
</evidence>
<keyword evidence="6" id="KW-0793">Thylakoid</keyword>
<comment type="subcellular location">
    <subcellularLocation>
        <location evidence="6">Plastid</location>
        <location evidence="6">Chloroplast thylakoid membrane</location>
    </subcellularLocation>
</comment>
<keyword evidence="2 6" id="KW-0150">Chloroplast</keyword>
<comment type="similarity">
    <text evidence="6">Belongs to the light-harvesting chlorophyll a/b-binding (LHC) protein family.</text>
</comment>
<keyword evidence="6" id="KW-0604">Photosystem II</keyword>
<evidence type="ECO:0000256" key="6">
    <source>
        <dbReference type="RuleBase" id="RU363080"/>
    </source>
</evidence>
<dbReference type="InterPro" id="IPR022796">
    <property type="entry name" value="Chloroa_b-bind"/>
</dbReference>
<comment type="function">
    <text evidence="6">The light-harvesting complex (LHC) functions as a light receptor, it captures and delivers excitation energy to photosystems with which it is closely associated.</text>
</comment>
<accession>A0ABR2YB13</accession>
<evidence type="ECO:0000256" key="4">
    <source>
        <dbReference type="ARBA" id="ARBA00022640"/>
    </source>
</evidence>
<evidence type="ECO:0000256" key="1">
    <source>
        <dbReference type="ARBA" id="ARBA00022494"/>
    </source>
</evidence>
<dbReference type="Pfam" id="PF00504">
    <property type="entry name" value="Chloroa_b-bind"/>
    <property type="match status" value="1"/>
</dbReference>
<keyword evidence="5 6" id="KW-0157">Chromophore</keyword>
<protein>
    <recommendedName>
        <fullName evidence="6">Chlorophyll a-b binding protein, chloroplastic</fullName>
    </recommendedName>
</protein>
<sequence>MALLSGAPTLVKNASPLSSRINRSSSLVPCSRRNVAVCAEHKPSWLLEKPNRLWELDTTWYPGAEPPSYLDGSLPGDRGFDPFRLAANPSTLPWLVEGELYNGRVAMLAVAGILLVEAAGLGPWWSAPFRVDWPLPYWPGVVVSHAIYAAFELKRFDNFQKYGETGLLGFVPFDPLNMRDDYKRQSEVRNGRLAMLAFIGFCSQAANTGKGPLENLKDHIADPTHNNIFSSGVGTEVTLAVIAITTIPIVLEARKQLSSGEKEGDSFRALPFL</sequence>
<dbReference type="PANTHER" id="PTHR21649">
    <property type="entry name" value="CHLOROPHYLL A/B BINDING PROTEIN"/>
    <property type="match status" value="1"/>
</dbReference>
<keyword evidence="6" id="KW-0603">Photosystem I</keyword>
<reference evidence="7 8" key="1">
    <citation type="journal article" date="2024" name="Nat. Commun.">
        <title>Phylogenomics reveals the evolutionary origins of lichenization in chlorophyte algae.</title>
        <authorList>
            <person name="Puginier C."/>
            <person name="Libourel C."/>
            <person name="Otte J."/>
            <person name="Skaloud P."/>
            <person name="Haon M."/>
            <person name="Grisel S."/>
            <person name="Petersen M."/>
            <person name="Berrin J.G."/>
            <person name="Delaux P.M."/>
            <person name="Dal Grande F."/>
            <person name="Keller J."/>
        </authorList>
    </citation>
    <scope>NUCLEOTIDE SEQUENCE [LARGE SCALE GENOMIC DNA]</scope>
    <source>
        <strain evidence="7 8">SAG 216-7</strain>
    </source>
</reference>